<sequence>MKDVKERERDNGFPPANGLDFWLLFHDLFLAEHKDKKPELVGLLLQVDSSMCTDRVDAAELLLRLSIFGFRQLSAITKKFKCERQFGELISWFSTQLDSNEQQEVIGKIVNVTADSDKTNDEDVILGRFSQLSRDYTDYVHKLLVPCMEEHKKKRKDEQKIAKEETSSDWQSHFAEFYFGFSVVWFKGQSVNSQRWLIEHPNSGRSVKALPFGIQARLIDTVEKELREQTCLPRGNLRISVDATNEIISHVLTFGFSLLSATDQQLKIEEISSEAGGKVEIIKRLAEESEEDFRMRTFTSQVHKVRSFTLAHLLSQSLNKFFCERKLHDLTLSFRQLGSNGRKNMIDQLFDWLMETYYSSKYTKDVIVEKLSGGSEEDFRLRRFIKLCTTHPSLWDQNEVAKWDLTSTLQTSRNQEREKIKHDSISVSRNNFSSRYAEFYFGLSIIWFKTMCTNEPRNPIQVLLGEAEEGDTIEKLCGENEEDFRLQRFIESFKQLQLSSQEYIVEYIRKTLRENMVYCYKWDQTAKDAFASTYWFEEDPPFAHSSLHKVENSKSKGRRRGRSNRSRRWSNRNYTRKVGNK</sequence>
<evidence type="ECO:0000256" key="1">
    <source>
        <dbReference type="SAM" id="MobiDB-lite"/>
    </source>
</evidence>
<evidence type="ECO:0000313" key="3">
    <source>
        <dbReference type="Proteomes" id="UP000315295"/>
    </source>
</evidence>
<reference evidence="2 3" key="1">
    <citation type="journal article" date="2019" name="G3 (Bethesda)">
        <title>Sequencing of a Wild Apple (Malus baccata) Genome Unravels the Differences Between Cultivated and Wild Apple Species Regarding Disease Resistance and Cold Tolerance.</title>
        <authorList>
            <person name="Chen X."/>
        </authorList>
    </citation>
    <scope>NUCLEOTIDE SEQUENCE [LARGE SCALE GENOMIC DNA]</scope>
    <source>
        <strain evidence="3">cv. Shandingzi</strain>
        <tissue evidence="2">Leaves</tissue>
    </source>
</reference>
<dbReference type="AlphaFoldDB" id="A0A540NDK6"/>
<feature type="region of interest" description="Disordered" evidence="1">
    <location>
        <begin position="547"/>
        <end position="581"/>
    </location>
</feature>
<organism evidence="2 3">
    <name type="scientific">Malus baccata</name>
    <name type="common">Siberian crab apple</name>
    <name type="synonym">Pyrus baccata</name>
    <dbReference type="NCBI Taxonomy" id="106549"/>
    <lineage>
        <taxon>Eukaryota</taxon>
        <taxon>Viridiplantae</taxon>
        <taxon>Streptophyta</taxon>
        <taxon>Embryophyta</taxon>
        <taxon>Tracheophyta</taxon>
        <taxon>Spermatophyta</taxon>
        <taxon>Magnoliopsida</taxon>
        <taxon>eudicotyledons</taxon>
        <taxon>Gunneridae</taxon>
        <taxon>Pentapetalae</taxon>
        <taxon>rosids</taxon>
        <taxon>fabids</taxon>
        <taxon>Rosales</taxon>
        <taxon>Rosaceae</taxon>
        <taxon>Amygdaloideae</taxon>
        <taxon>Maleae</taxon>
        <taxon>Malus</taxon>
    </lineage>
</organism>
<dbReference type="EMBL" id="VIEB01000061">
    <property type="protein sequence ID" value="TQE09111.1"/>
    <property type="molecule type" value="Genomic_DNA"/>
</dbReference>
<name>A0A540NDK6_MALBA</name>
<gene>
    <name evidence="2" type="ORF">C1H46_005264</name>
</gene>
<dbReference type="Proteomes" id="UP000315295">
    <property type="component" value="Unassembled WGS sequence"/>
</dbReference>
<comment type="caution">
    <text evidence="2">The sequence shown here is derived from an EMBL/GenBank/DDBJ whole genome shotgun (WGS) entry which is preliminary data.</text>
</comment>
<proteinExistence type="predicted"/>
<protein>
    <submittedName>
        <fullName evidence="2">Uncharacterized protein</fullName>
    </submittedName>
</protein>
<keyword evidence="3" id="KW-1185">Reference proteome</keyword>
<dbReference type="STRING" id="106549.A0A540NDK6"/>
<feature type="compositionally biased region" description="Basic residues" evidence="1">
    <location>
        <begin position="555"/>
        <end position="581"/>
    </location>
</feature>
<accession>A0A540NDK6</accession>
<evidence type="ECO:0000313" key="2">
    <source>
        <dbReference type="EMBL" id="TQE09111.1"/>
    </source>
</evidence>